<sequence>MTGATTTAETALPLFLRALPLVLAGLAGCTQFPELDYRAEDLDPYAPYPALVPVEPLLAQSGQSRVTDEDAPALRARVAALRARAAQLQRTTIDSDTRDRMNRGVAR</sequence>
<protein>
    <submittedName>
        <fullName evidence="1">Uncharacterized protein</fullName>
    </submittedName>
</protein>
<comment type="caution">
    <text evidence="1">The sequence shown here is derived from an EMBL/GenBank/DDBJ whole genome shotgun (WGS) entry which is preliminary data.</text>
</comment>
<organism evidence="1 2">
    <name type="scientific">Lutimaribacter degradans</name>
    <dbReference type="NCBI Taxonomy" id="2945989"/>
    <lineage>
        <taxon>Bacteria</taxon>
        <taxon>Pseudomonadati</taxon>
        <taxon>Pseudomonadota</taxon>
        <taxon>Alphaproteobacteria</taxon>
        <taxon>Rhodobacterales</taxon>
        <taxon>Roseobacteraceae</taxon>
        <taxon>Lutimaribacter</taxon>
    </lineage>
</organism>
<dbReference type="EMBL" id="JAMQGO010000001">
    <property type="protein sequence ID" value="MCM2560769.1"/>
    <property type="molecule type" value="Genomic_DNA"/>
</dbReference>
<accession>A0ACC5ZT96</accession>
<dbReference type="Proteomes" id="UP001203036">
    <property type="component" value="Unassembled WGS sequence"/>
</dbReference>
<name>A0ACC5ZT96_9RHOB</name>
<proteinExistence type="predicted"/>
<gene>
    <name evidence="1" type="ORF">M8744_01305</name>
</gene>
<reference evidence="1" key="1">
    <citation type="submission" date="2022-06" db="EMBL/GenBank/DDBJ databases">
        <title>Lutimaribacter sp. EGI FJ00013, a novel bacterium isolated from a salt lake sediment enrichment.</title>
        <authorList>
            <person name="Gao L."/>
            <person name="Fang B.-Z."/>
            <person name="Li W.-J."/>
        </authorList>
    </citation>
    <scope>NUCLEOTIDE SEQUENCE</scope>
    <source>
        <strain evidence="1">EGI FJ00013</strain>
    </source>
</reference>
<evidence type="ECO:0000313" key="1">
    <source>
        <dbReference type="EMBL" id="MCM2560769.1"/>
    </source>
</evidence>
<evidence type="ECO:0000313" key="2">
    <source>
        <dbReference type="Proteomes" id="UP001203036"/>
    </source>
</evidence>
<keyword evidence="2" id="KW-1185">Reference proteome</keyword>